<gene>
    <name evidence="1" type="ORF">V5F30_11550</name>
</gene>
<dbReference type="EMBL" id="JBAFUR010000002">
    <property type="protein sequence ID" value="MFG1252841.1"/>
    <property type="molecule type" value="Genomic_DNA"/>
</dbReference>
<proteinExistence type="predicted"/>
<evidence type="ECO:0000313" key="1">
    <source>
        <dbReference type="EMBL" id="MFG1252841.1"/>
    </source>
</evidence>
<reference evidence="1 2" key="1">
    <citation type="submission" date="2024-02" db="EMBL/GenBank/DDBJ databases">
        <title>Expansion and revision of Xanthobacter and proposal of Roseixanthobacter gen. nov.</title>
        <authorList>
            <person name="Soltysiak M.P.M."/>
            <person name="Jalihal A."/>
            <person name="Ory A."/>
            <person name="Chrisophersen C."/>
            <person name="Lee A.D."/>
            <person name="Boulton J."/>
            <person name="Springer M."/>
        </authorList>
    </citation>
    <scope>NUCLEOTIDE SEQUENCE [LARGE SCALE GENOMIC DNA]</scope>
    <source>
        <strain evidence="1 2">CB5</strain>
    </source>
</reference>
<sequence length="262" mass="29081">MSDFQRLQSGLLIRQDFRKSVRNVFFDTGYPEFPFSTYGGTIFVVYFDKKCYAITCRHVLKDFEWIQVAIANKRGGRWLAGVDSVISASSPQADAVDSEILDVAILELSNTAGLSFFSDNLYIIDVNTVSRSQFGDALSIYGSLKANSFFSNDAMRPVYVLIHGVDFPESSHDFTLRCARANVTNPEIKDLVGLSGSPVYNMSRSSLSGMVVRAGIKDCIATFWYIDIYDIMQLLCAGHRGEADLKYNKGVIFVSRSVLGCG</sequence>
<keyword evidence="2" id="KW-1185">Reference proteome</keyword>
<protein>
    <recommendedName>
        <fullName evidence="3">Trypsin-like peptidase domain-containing protein</fullName>
    </recommendedName>
</protein>
<evidence type="ECO:0000313" key="2">
    <source>
        <dbReference type="Proteomes" id="UP001604043"/>
    </source>
</evidence>
<dbReference type="InterPro" id="IPR009003">
    <property type="entry name" value="Peptidase_S1_PA"/>
</dbReference>
<comment type="caution">
    <text evidence="1">The sequence shown here is derived from an EMBL/GenBank/DDBJ whole genome shotgun (WGS) entry which is preliminary data.</text>
</comment>
<dbReference type="SUPFAM" id="SSF50494">
    <property type="entry name" value="Trypsin-like serine proteases"/>
    <property type="match status" value="1"/>
</dbReference>
<accession>A0ABW6ZGC3</accession>
<organism evidence="1 2">
    <name type="scientific">Xanthobacter aminoxidans</name>
    <dbReference type="NCBI Taxonomy" id="186280"/>
    <lineage>
        <taxon>Bacteria</taxon>
        <taxon>Pseudomonadati</taxon>
        <taxon>Pseudomonadota</taxon>
        <taxon>Alphaproteobacteria</taxon>
        <taxon>Hyphomicrobiales</taxon>
        <taxon>Xanthobacteraceae</taxon>
        <taxon>Xanthobacter</taxon>
    </lineage>
</organism>
<dbReference type="Proteomes" id="UP001604043">
    <property type="component" value="Unassembled WGS sequence"/>
</dbReference>
<name>A0ABW6ZGC3_9HYPH</name>
<evidence type="ECO:0008006" key="3">
    <source>
        <dbReference type="Google" id="ProtNLM"/>
    </source>
</evidence>
<dbReference type="RefSeq" id="WP_394007626.1">
    <property type="nucleotide sequence ID" value="NZ_JBAFUR010000002.1"/>
</dbReference>